<sequence>MVAYKTRVPAGFAGSVSRTDSLTIEQQIVDSAKPPKAFGAFAKLVSGRIQPLEAGDAATDVYCLTVRAYPTQSVTNTFGAAEPPASGIIDILRRGYISVNLKAGTAAKNGAVYVRVAAVTGKAVGDIEAALVANETVAVAGAYFTGPADANGVTEIAYRI</sequence>
<dbReference type="InterPro" id="IPR056914">
    <property type="entry name" value="Gp53-like"/>
</dbReference>
<dbReference type="EMBL" id="JACICC010000002">
    <property type="protein sequence ID" value="MBB3808761.1"/>
    <property type="molecule type" value="Genomic_DNA"/>
</dbReference>
<name>A0A7W6EFG1_9HYPH</name>
<accession>A0A7W6EFG1</accession>
<protein>
    <recommendedName>
        <fullName evidence="3">Bacteriophage protein</fullName>
    </recommendedName>
</protein>
<evidence type="ECO:0000313" key="2">
    <source>
        <dbReference type="Proteomes" id="UP000537592"/>
    </source>
</evidence>
<proteinExistence type="predicted"/>
<evidence type="ECO:0008006" key="3">
    <source>
        <dbReference type="Google" id="ProtNLM"/>
    </source>
</evidence>
<dbReference type="RefSeq" id="WP_183750806.1">
    <property type="nucleotide sequence ID" value="NZ_JACICC010000002.1"/>
</dbReference>
<gene>
    <name evidence="1" type="ORF">FHS81_000831</name>
</gene>
<keyword evidence="2" id="KW-1185">Reference proteome</keyword>
<reference evidence="1 2" key="1">
    <citation type="submission" date="2020-08" db="EMBL/GenBank/DDBJ databases">
        <title>Genomic Encyclopedia of Type Strains, Phase IV (KMG-IV): sequencing the most valuable type-strain genomes for metagenomic binning, comparative biology and taxonomic classification.</title>
        <authorList>
            <person name="Goeker M."/>
        </authorList>
    </citation>
    <scope>NUCLEOTIDE SEQUENCE [LARGE SCALE GENOMIC DNA]</scope>
    <source>
        <strain evidence="1 2">DSM 28760</strain>
    </source>
</reference>
<dbReference type="Proteomes" id="UP000537592">
    <property type="component" value="Unassembled WGS sequence"/>
</dbReference>
<organism evidence="1 2">
    <name type="scientific">Pseudochelatococcus contaminans</name>
    <dbReference type="NCBI Taxonomy" id="1538103"/>
    <lineage>
        <taxon>Bacteria</taxon>
        <taxon>Pseudomonadati</taxon>
        <taxon>Pseudomonadota</taxon>
        <taxon>Alphaproteobacteria</taxon>
        <taxon>Hyphomicrobiales</taxon>
        <taxon>Chelatococcaceae</taxon>
        <taxon>Pseudochelatococcus</taxon>
    </lineage>
</organism>
<dbReference type="Pfam" id="PF23982">
    <property type="entry name" value="XM1_gp53_minor_capsid"/>
    <property type="match status" value="1"/>
</dbReference>
<comment type="caution">
    <text evidence="1">The sequence shown here is derived from an EMBL/GenBank/DDBJ whole genome shotgun (WGS) entry which is preliminary data.</text>
</comment>
<evidence type="ECO:0000313" key="1">
    <source>
        <dbReference type="EMBL" id="MBB3808761.1"/>
    </source>
</evidence>
<dbReference type="AlphaFoldDB" id="A0A7W6EFG1"/>